<keyword evidence="4" id="KW-1185">Reference proteome</keyword>
<sequence>MEQQLTGWRMSPVLVRGIVVACLGLGLAVVSGRLVVLVLVAPWVVLVLVQLVLRPGQAPRAVVGVREHVLTEGATTTLHVDVAEAQEAETLTVVADQVPWLRLRPWRGTQQVDVARATPRTDGSVRVRLGLEARRWGPHQPGGVGVGATAGWDGWAWGPVPLLPPALHVLPRPATLATSAAHPDPDGLVGAHAARRAGSGVEPDDIRAFAPGDRLRRINWRVSLRTGELHVVTSRAEVDGGVLLLVDAYGDQGTSEGAGGRESSLDTGVRVAAALGERLTGRGDRVGLRVLSGGVPRELRPGSGRRHQRRLLGVLAGVRADPGSVASRTAGGARLPVGHLPGGTLVVVLSSLLDDRVTSSVAAISQRGLPLIVVDTLGGGARLEARDGLRADVADLAWRLRLLERESLLARVEAAGCAVVRWSGPASLEEVLRGLSRRGRAPHRVAR</sequence>
<dbReference type="RefSeq" id="WP_250825957.1">
    <property type="nucleotide sequence ID" value="NZ_JAMOIL010000001.1"/>
</dbReference>
<reference evidence="3" key="1">
    <citation type="submission" date="2022-05" db="EMBL/GenBank/DDBJ databases">
        <authorList>
            <person name="Tuo L."/>
        </authorList>
    </citation>
    <scope>NUCLEOTIDE SEQUENCE</scope>
    <source>
        <strain evidence="3">BSK12Z-4</strain>
    </source>
</reference>
<evidence type="ECO:0000256" key="1">
    <source>
        <dbReference type="SAM" id="Phobius"/>
    </source>
</evidence>
<keyword evidence="1" id="KW-0812">Transmembrane</keyword>
<evidence type="ECO:0000313" key="4">
    <source>
        <dbReference type="Proteomes" id="UP001139485"/>
    </source>
</evidence>
<dbReference type="PANTHER" id="PTHR33608:SF14">
    <property type="entry name" value="POSSIBLE CONSERVED SECRETED PROTEIN"/>
    <property type="match status" value="1"/>
</dbReference>
<dbReference type="AlphaFoldDB" id="A0A9X2D4S6"/>
<accession>A0A9X2D4S6</accession>
<keyword evidence="1" id="KW-1133">Transmembrane helix</keyword>
<dbReference type="InterPro" id="IPR002881">
    <property type="entry name" value="DUF58"/>
</dbReference>
<dbReference type="Proteomes" id="UP001139485">
    <property type="component" value="Unassembled WGS sequence"/>
</dbReference>
<dbReference type="Pfam" id="PF01882">
    <property type="entry name" value="DUF58"/>
    <property type="match status" value="1"/>
</dbReference>
<keyword evidence="1" id="KW-0472">Membrane</keyword>
<comment type="caution">
    <text evidence="3">The sequence shown here is derived from an EMBL/GenBank/DDBJ whole genome shotgun (WGS) entry which is preliminary data.</text>
</comment>
<feature type="transmembrane region" description="Helical" evidence="1">
    <location>
        <begin position="12"/>
        <end position="29"/>
    </location>
</feature>
<feature type="domain" description="DUF58" evidence="2">
    <location>
        <begin position="205"/>
        <end position="368"/>
    </location>
</feature>
<organism evidence="3 4">
    <name type="scientific">Nocardioides bruguierae</name>
    <dbReference type="NCBI Taxonomy" id="2945102"/>
    <lineage>
        <taxon>Bacteria</taxon>
        <taxon>Bacillati</taxon>
        <taxon>Actinomycetota</taxon>
        <taxon>Actinomycetes</taxon>
        <taxon>Propionibacteriales</taxon>
        <taxon>Nocardioidaceae</taxon>
        <taxon>Nocardioides</taxon>
    </lineage>
</organism>
<feature type="transmembrane region" description="Helical" evidence="1">
    <location>
        <begin position="35"/>
        <end position="53"/>
    </location>
</feature>
<proteinExistence type="predicted"/>
<evidence type="ECO:0000259" key="2">
    <source>
        <dbReference type="Pfam" id="PF01882"/>
    </source>
</evidence>
<gene>
    <name evidence="3" type="ORF">M8330_01950</name>
</gene>
<evidence type="ECO:0000313" key="3">
    <source>
        <dbReference type="EMBL" id="MCM0619055.1"/>
    </source>
</evidence>
<name>A0A9X2D4S6_9ACTN</name>
<dbReference type="PANTHER" id="PTHR33608">
    <property type="entry name" value="BLL2464 PROTEIN"/>
    <property type="match status" value="1"/>
</dbReference>
<dbReference type="EMBL" id="JAMOIL010000001">
    <property type="protein sequence ID" value="MCM0619055.1"/>
    <property type="molecule type" value="Genomic_DNA"/>
</dbReference>
<protein>
    <submittedName>
        <fullName evidence="3">DUF58 domain-containing protein</fullName>
    </submittedName>
</protein>